<sequence length="152" mass="16646">MRLSRAAAGVLGTAAVALPLIALPAQAADVSAVQVVKVYYDSPGVDRRSNSSLNGEYVVIKNVTRSTQRIGGWIVHDETGYKYRFPAGTVIKPGKTITLRTGSGRSGTSTHYWGRKQYVWNNDADTATLRNNTGRRLDSCSYDSTRRDYVIC</sequence>
<dbReference type="Pfam" id="PF00932">
    <property type="entry name" value="LTD"/>
    <property type="match status" value="1"/>
</dbReference>
<keyword evidence="1" id="KW-0732">Signal</keyword>
<dbReference type="PROSITE" id="PS51841">
    <property type="entry name" value="LTD"/>
    <property type="match status" value="1"/>
</dbReference>
<feature type="chain" id="PRO_5016703695" evidence="1">
    <location>
        <begin position="28"/>
        <end position="152"/>
    </location>
</feature>
<evidence type="ECO:0000313" key="3">
    <source>
        <dbReference type="EMBL" id="RBQ20860.1"/>
    </source>
</evidence>
<dbReference type="Gene3D" id="2.60.40.1260">
    <property type="entry name" value="Lamin Tail domain"/>
    <property type="match status" value="1"/>
</dbReference>
<evidence type="ECO:0000259" key="2">
    <source>
        <dbReference type="PROSITE" id="PS51841"/>
    </source>
</evidence>
<dbReference type="InterPro" id="IPR001322">
    <property type="entry name" value="Lamin_tail_dom"/>
</dbReference>
<dbReference type="SUPFAM" id="SSF74853">
    <property type="entry name" value="Lamin A/C globular tail domain"/>
    <property type="match status" value="1"/>
</dbReference>
<dbReference type="AlphaFoldDB" id="A0A366M548"/>
<reference evidence="3 4" key="1">
    <citation type="submission" date="2018-06" db="EMBL/GenBank/DDBJ databases">
        <title>Sphaerisporangium craniellae sp. nov., isolated from a marine sponge in the South China Sea.</title>
        <authorList>
            <person name="Li L."/>
        </authorList>
    </citation>
    <scope>NUCLEOTIDE SEQUENCE [LARGE SCALE GENOMIC DNA]</scope>
    <source>
        <strain evidence="3 4">LHW63015</strain>
    </source>
</reference>
<organism evidence="3 4">
    <name type="scientific">Spongiactinospora rosea</name>
    <dbReference type="NCBI Taxonomy" id="2248750"/>
    <lineage>
        <taxon>Bacteria</taxon>
        <taxon>Bacillati</taxon>
        <taxon>Actinomycetota</taxon>
        <taxon>Actinomycetes</taxon>
        <taxon>Streptosporangiales</taxon>
        <taxon>Streptosporangiaceae</taxon>
        <taxon>Spongiactinospora</taxon>
    </lineage>
</organism>
<dbReference type="OrthoDB" id="3828227at2"/>
<dbReference type="InterPro" id="IPR036415">
    <property type="entry name" value="Lamin_tail_dom_sf"/>
</dbReference>
<dbReference type="RefSeq" id="WP_113979817.1">
    <property type="nucleotide sequence ID" value="NZ_QMEY01000002.1"/>
</dbReference>
<feature type="signal peptide" evidence="1">
    <location>
        <begin position="1"/>
        <end position="27"/>
    </location>
</feature>
<accession>A0A366M548</accession>
<feature type="domain" description="LTD" evidence="2">
    <location>
        <begin position="24"/>
        <end position="146"/>
    </location>
</feature>
<evidence type="ECO:0000256" key="1">
    <source>
        <dbReference type="SAM" id="SignalP"/>
    </source>
</evidence>
<comment type="caution">
    <text evidence="3">The sequence shown here is derived from an EMBL/GenBank/DDBJ whole genome shotgun (WGS) entry which is preliminary data.</text>
</comment>
<gene>
    <name evidence="3" type="ORF">DP939_07265</name>
</gene>
<name>A0A366M548_9ACTN</name>
<dbReference type="Proteomes" id="UP000253303">
    <property type="component" value="Unassembled WGS sequence"/>
</dbReference>
<protein>
    <submittedName>
        <fullName evidence="3">Lamin tail domain-containing protein</fullName>
    </submittedName>
</protein>
<proteinExistence type="predicted"/>
<evidence type="ECO:0000313" key="4">
    <source>
        <dbReference type="Proteomes" id="UP000253303"/>
    </source>
</evidence>
<keyword evidence="4" id="KW-1185">Reference proteome</keyword>
<dbReference type="EMBL" id="QMEY01000002">
    <property type="protein sequence ID" value="RBQ20860.1"/>
    <property type="molecule type" value="Genomic_DNA"/>
</dbReference>